<proteinExistence type="predicted"/>
<keyword evidence="3" id="KW-1185">Reference proteome</keyword>
<dbReference type="PROSITE" id="PS51318">
    <property type="entry name" value="TAT"/>
    <property type="match status" value="1"/>
</dbReference>
<dbReference type="EMBL" id="ABWK02000019">
    <property type="protein sequence ID" value="EEX68399.1"/>
    <property type="molecule type" value="Genomic_DNA"/>
</dbReference>
<dbReference type="AlphaFoldDB" id="C9KP28"/>
<evidence type="ECO:0000313" key="2">
    <source>
        <dbReference type="EMBL" id="EEX68399.1"/>
    </source>
</evidence>
<dbReference type="STRING" id="500635.MITSMUL_04983"/>
<dbReference type="GO" id="GO:0070290">
    <property type="term" value="F:N-acylphosphatidylethanolamine-specific phospholipase D activity"/>
    <property type="evidence" value="ECO:0007669"/>
    <property type="project" value="InterPro"/>
</dbReference>
<dbReference type="Gene3D" id="3.60.15.10">
    <property type="entry name" value="Ribonuclease Z/Hydroxyacylglutathione hydrolase-like"/>
    <property type="match status" value="1"/>
</dbReference>
<dbReference type="Pfam" id="PF12706">
    <property type="entry name" value="Lactamase_B_2"/>
    <property type="match status" value="1"/>
</dbReference>
<dbReference type="GO" id="GO:0005737">
    <property type="term" value="C:cytoplasm"/>
    <property type="evidence" value="ECO:0007669"/>
    <property type="project" value="TreeGrafter"/>
</dbReference>
<dbReference type="PANTHER" id="PTHR15032:SF4">
    <property type="entry name" value="N-ACYL-PHOSPHATIDYLETHANOLAMINE-HYDROLYZING PHOSPHOLIPASE D"/>
    <property type="match status" value="1"/>
</dbReference>
<dbReference type="eggNOG" id="COG2220">
    <property type="taxonomic scope" value="Bacteria"/>
</dbReference>
<dbReference type="GO" id="GO:0008270">
    <property type="term" value="F:zinc ion binding"/>
    <property type="evidence" value="ECO:0007669"/>
    <property type="project" value="InterPro"/>
</dbReference>
<organism evidence="2 3">
    <name type="scientific">Mitsuokella multacida DSM 20544</name>
    <dbReference type="NCBI Taxonomy" id="500635"/>
    <lineage>
        <taxon>Bacteria</taxon>
        <taxon>Bacillati</taxon>
        <taxon>Bacillota</taxon>
        <taxon>Negativicutes</taxon>
        <taxon>Selenomonadales</taxon>
        <taxon>Selenomonadaceae</taxon>
        <taxon>Mitsuokella</taxon>
    </lineage>
</organism>
<accession>C9KP28</accession>
<dbReference type="InterPro" id="IPR024884">
    <property type="entry name" value="NAPE-PLD"/>
</dbReference>
<reference evidence="2" key="1">
    <citation type="submission" date="2009-09" db="EMBL/GenBank/DDBJ databases">
        <authorList>
            <person name="Weinstock G."/>
            <person name="Sodergren E."/>
            <person name="Clifton S."/>
            <person name="Fulton L."/>
            <person name="Fulton B."/>
            <person name="Courtney L."/>
            <person name="Fronick C."/>
            <person name="Harrison M."/>
            <person name="Strong C."/>
            <person name="Farmer C."/>
            <person name="Delahaunty K."/>
            <person name="Markovic C."/>
            <person name="Hall O."/>
            <person name="Minx P."/>
            <person name="Tomlinson C."/>
            <person name="Mitreva M."/>
            <person name="Nelson J."/>
            <person name="Hou S."/>
            <person name="Wollam A."/>
            <person name="Pepin K.H."/>
            <person name="Johnson M."/>
            <person name="Bhonagiri V."/>
            <person name="Nash W.E."/>
            <person name="Warren W."/>
            <person name="Chinwalla A."/>
            <person name="Mardis E.R."/>
            <person name="Wilson R.K."/>
        </authorList>
    </citation>
    <scope>NUCLEOTIDE SEQUENCE [LARGE SCALE GENOMIC DNA]</scope>
    <source>
        <strain evidence="2">DSM 20544</strain>
    </source>
</reference>
<dbReference type="InterPro" id="IPR006311">
    <property type="entry name" value="TAT_signal"/>
</dbReference>
<dbReference type="Proteomes" id="UP000003671">
    <property type="component" value="Unassembled WGS sequence"/>
</dbReference>
<dbReference type="HOGENOM" id="CLU_020884_0_2_9"/>
<dbReference type="PIRSF" id="PIRSF038896">
    <property type="entry name" value="NAPE-PLD"/>
    <property type="match status" value="1"/>
</dbReference>
<dbReference type="SUPFAM" id="SSF56281">
    <property type="entry name" value="Metallo-hydrolase/oxidoreductase"/>
    <property type="match status" value="1"/>
</dbReference>
<evidence type="ECO:0000313" key="3">
    <source>
        <dbReference type="Proteomes" id="UP000003671"/>
    </source>
</evidence>
<name>C9KP28_9FIRM</name>
<evidence type="ECO:0000259" key="1">
    <source>
        <dbReference type="Pfam" id="PF12706"/>
    </source>
</evidence>
<dbReference type="PANTHER" id="PTHR15032">
    <property type="entry name" value="N-ACYL-PHOSPHATIDYLETHANOLAMINE-HYDROLYZING PHOSPHOLIPASE D"/>
    <property type="match status" value="1"/>
</dbReference>
<dbReference type="PATRIC" id="fig|500635.8.peg.1660"/>
<sequence>MEKKMNRRTFILGGLGVLGAAAVGGAGYLHSARFGRPFRPERLARMQASPHYINGRFECLEPVRVLEDENQNLVTGWLNYLTEDKTGSVPDAPLPSAKTDLWAQDASEDFVVWMGHSTFYLQLAGRRILIDPVFSSYASPVFFLNRAFPGSNVYRAADIPAVDLLIMSHDHWDHLDYPTIMALKDKIGEIVCPLGVGEYFEAWGFDPAHLHEEDWDTDIEVFPDFHVHVLPSQHFSGRLLEQNATQWASFAIVTSEHKVYYSGDGGYGAHFRAIGEQFGGFDLALMENGQYDRRWHRIHMLPDETAQAATDLRARYVMPAHNSKFALAKHTWQAPMQDLTAASTGAPWQLLTPEIGDKVALWSPDTFPAWWVS</sequence>
<gene>
    <name evidence="2" type="ORF">MITSMUL_04983</name>
</gene>
<protein>
    <submittedName>
        <fullName evidence="2">Tat pathway signal sequence domain protein</fullName>
    </submittedName>
</protein>
<feature type="domain" description="Metallo-beta-lactamase" evidence="1">
    <location>
        <begin position="126"/>
        <end position="321"/>
    </location>
</feature>
<dbReference type="InterPro" id="IPR001279">
    <property type="entry name" value="Metallo-B-lactamas"/>
</dbReference>
<comment type="caution">
    <text evidence="2">The sequence shown here is derived from an EMBL/GenBank/DDBJ whole genome shotgun (WGS) entry which is preliminary data.</text>
</comment>
<dbReference type="InterPro" id="IPR036866">
    <property type="entry name" value="RibonucZ/Hydroxyglut_hydro"/>
</dbReference>